<dbReference type="InParanoid" id="A0A409Y067"/>
<gene>
    <name evidence="2" type="ORF">CVT26_004964</name>
</gene>
<evidence type="ECO:0000313" key="2">
    <source>
        <dbReference type="EMBL" id="PPQ96361.1"/>
    </source>
</evidence>
<dbReference type="SUPFAM" id="SSF81383">
    <property type="entry name" value="F-box domain"/>
    <property type="match status" value="1"/>
</dbReference>
<dbReference type="CDD" id="cd09917">
    <property type="entry name" value="F-box_SF"/>
    <property type="match status" value="1"/>
</dbReference>
<reference evidence="2 3" key="1">
    <citation type="journal article" date="2018" name="Evol. Lett.">
        <title>Horizontal gene cluster transfer increased hallucinogenic mushroom diversity.</title>
        <authorList>
            <person name="Reynolds H.T."/>
            <person name="Vijayakumar V."/>
            <person name="Gluck-Thaler E."/>
            <person name="Korotkin H.B."/>
            <person name="Matheny P.B."/>
            <person name="Slot J.C."/>
        </authorList>
    </citation>
    <scope>NUCLEOTIDE SEQUENCE [LARGE SCALE GENOMIC DNA]</scope>
    <source>
        <strain evidence="2 3">SRW20</strain>
    </source>
</reference>
<dbReference type="Proteomes" id="UP000284706">
    <property type="component" value="Unassembled WGS sequence"/>
</dbReference>
<keyword evidence="3" id="KW-1185">Reference proteome</keyword>
<accession>A0A409Y067</accession>
<dbReference type="Pfam" id="PF00646">
    <property type="entry name" value="F-box"/>
    <property type="match status" value="1"/>
</dbReference>
<dbReference type="InterPro" id="IPR001810">
    <property type="entry name" value="F-box_dom"/>
</dbReference>
<dbReference type="EMBL" id="NHYE01001376">
    <property type="protein sequence ID" value="PPQ96361.1"/>
    <property type="molecule type" value="Genomic_DNA"/>
</dbReference>
<dbReference type="AlphaFoldDB" id="A0A409Y067"/>
<dbReference type="Gene3D" id="1.20.1280.50">
    <property type="match status" value="1"/>
</dbReference>
<comment type="caution">
    <text evidence="2">The sequence shown here is derived from an EMBL/GenBank/DDBJ whole genome shotgun (WGS) entry which is preliminary data.</text>
</comment>
<evidence type="ECO:0000259" key="1">
    <source>
        <dbReference type="Pfam" id="PF00646"/>
    </source>
</evidence>
<proteinExistence type="predicted"/>
<protein>
    <recommendedName>
        <fullName evidence="1">F-box domain-containing protein</fullName>
    </recommendedName>
</protein>
<name>A0A409Y067_9AGAR</name>
<feature type="domain" description="F-box" evidence="1">
    <location>
        <begin position="14"/>
        <end position="45"/>
    </location>
</feature>
<sequence>MFHKKRPQSECHALPEDVFFRVFTIMPMKSLIACRATCRTWRQLVPLSGLPSARRILLDFYFLAVNNCPRNKSSKFRTRRRKRVQSVGMEDPTRIDAIRRCFETIPDIFLHWIEEWPGRTALRYKSPLGLSGDYMDALRCVDYGIFELDLCLGDTRVGFARTTGIDPIWYKIGECSRFERSNIHLYSLPLNSVPRNFLSIPISTLIPRDPDVGTIDGFLATSHRIGCFGNFLRLLGYVERAAAEGPHHRQEAAEGLAVRMAPRMLARRFVSEIGWAPGDENEDAGLGMSNIAMDMGLPCGRNYDLAAALCDRYVGLEQFLKPRGPVPPQDKNGKNINDITAPEPMWWVARQWEHAGRPEASLEQVTLAMKAAFEGMNNIQNTV</sequence>
<evidence type="ECO:0000313" key="3">
    <source>
        <dbReference type="Proteomes" id="UP000284706"/>
    </source>
</evidence>
<organism evidence="2 3">
    <name type="scientific">Gymnopilus dilepis</name>
    <dbReference type="NCBI Taxonomy" id="231916"/>
    <lineage>
        <taxon>Eukaryota</taxon>
        <taxon>Fungi</taxon>
        <taxon>Dikarya</taxon>
        <taxon>Basidiomycota</taxon>
        <taxon>Agaricomycotina</taxon>
        <taxon>Agaricomycetes</taxon>
        <taxon>Agaricomycetidae</taxon>
        <taxon>Agaricales</taxon>
        <taxon>Agaricineae</taxon>
        <taxon>Hymenogastraceae</taxon>
        <taxon>Gymnopilus</taxon>
    </lineage>
</organism>
<dbReference type="OrthoDB" id="10589220at2759"/>
<dbReference type="InterPro" id="IPR036047">
    <property type="entry name" value="F-box-like_dom_sf"/>
</dbReference>